<protein>
    <recommendedName>
        <fullName evidence="4">Hydrophobin</fullName>
    </recommendedName>
</protein>
<feature type="signal peptide" evidence="1">
    <location>
        <begin position="1"/>
        <end position="19"/>
    </location>
</feature>
<comment type="caution">
    <text evidence="2">The sequence shown here is derived from an EMBL/GenBank/DDBJ whole genome shotgun (WGS) entry which is preliminary data.</text>
</comment>
<evidence type="ECO:0008006" key="4">
    <source>
        <dbReference type="Google" id="ProtNLM"/>
    </source>
</evidence>
<proteinExistence type="predicted"/>
<dbReference type="InParanoid" id="A0A369JK20"/>
<sequence length="190" mass="20029">MKFSSILTYTFALLASASATRPSILDSCGSDALLLKESTIEHDGKVVKVAMTSCPGFANLTSNVLAAPSRLTKRAVMQCNLAPSACTNLCNIIGPQPSLVDCTVLLLTLVLQLNTFTAAPLSVTTFNLGTCQYAFANLDIVEYDVCHNFVGSHGQGIVTQCALSLPSTVSGSCISLGLLNNNWIIQSLHS</sequence>
<dbReference type="EMBL" id="LUEZ02000071">
    <property type="protein sequence ID" value="RDB20063.1"/>
    <property type="molecule type" value="Genomic_DNA"/>
</dbReference>
<evidence type="ECO:0000256" key="1">
    <source>
        <dbReference type="SAM" id="SignalP"/>
    </source>
</evidence>
<gene>
    <name evidence="2" type="ORF">Hypma_012806</name>
</gene>
<accession>A0A369JK20</accession>
<reference evidence="2" key="1">
    <citation type="submission" date="2018-04" db="EMBL/GenBank/DDBJ databases">
        <title>Whole genome sequencing of Hypsizygus marmoreus.</title>
        <authorList>
            <person name="Choi I.-G."/>
            <person name="Min B."/>
            <person name="Kim J.-G."/>
            <person name="Kim S."/>
            <person name="Oh Y.-L."/>
            <person name="Kong W.-S."/>
            <person name="Park H."/>
            <person name="Jeong J."/>
            <person name="Song E.-S."/>
        </authorList>
    </citation>
    <scope>NUCLEOTIDE SEQUENCE [LARGE SCALE GENOMIC DNA]</scope>
    <source>
        <strain evidence="2">51987-8</strain>
    </source>
</reference>
<organism evidence="2 3">
    <name type="scientific">Hypsizygus marmoreus</name>
    <name type="common">White beech mushroom</name>
    <name type="synonym">Agaricus marmoreus</name>
    <dbReference type="NCBI Taxonomy" id="39966"/>
    <lineage>
        <taxon>Eukaryota</taxon>
        <taxon>Fungi</taxon>
        <taxon>Dikarya</taxon>
        <taxon>Basidiomycota</taxon>
        <taxon>Agaricomycotina</taxon>
        <taxon>Agaricomycetes</taxon>
        <taxon>Agaricomycetidae</taxon>
        <taxon>Agaricales</taxon>
        <taxon>Tricholomatineae</taxon>
        <taxon>Lyophyllaceae</taxon>
        <taxon>Hypsizygus</taxon>
    </lineage>
</organism>
<keyword evidence="1" id="KW-0732">Signal</keyword>
<evidence type="ECO:0000313" key="3">
    <source>
        <dbReference type="Proteomes" id="UP000076154"/>
    </source>
</evidence>
<name>A0A369JK20_HYPMA</name>
<evidence type="ECO:0000313" key="2">
    <source>
        <dbReference type="EMBL" id="RDB20063.1"/>
    </source>
</evidence>
<dbReference type="OrthoDB" id="3174532at2759"/>
<dbReference type="AlphaFoldDB" id="A0A369JK20"/>
<keyword evidence="3" id="KW-1185">Reference proteome</keyword>
<dbReference type="Proteomes" id="UP000076154">
    <property type="component" value="Unassembled WGS sequence"/>
</dbReference>
<feature type="chain" id="PRO_5016868110" description="Hydrophobin" evidence="1">
    <location>
        <begin position="20"/>
        <end position="190"/>
    </location>
</feature>